<evidence type="ECO:0000256" key="1">
    <source>
        <dbReference type="SAM" id="MobiDB-lite"/>
    </source>
</evidence>
<name>A0A453Q0E5_AEGTS</name>
<sequence>MATARCAGGWSAPALPLLLLCALLCAIALVAAPLAAPPGEGTARLPPAAASSSFPVAAGGRRAFAGPGRSRARRWNSAGLADSKHEVPSGPNPDSNR</sequence>
<accession>A0A453Q0E5</accession>
<reference evidence="3" key="5">
    <citation type="journal article" date="2021" name="G3 (Bethesda)">
        <title>Aegilops tauschii genome assembly Aet v5.0 features greater sequence contiguity and improved annotation.</title>
        <authorList>
            <person name="Wang L."/>
            <person name="Zhu T."/>
            <person name="Rodriguez J.C."/>
            <person name="Deal K.R."/>
            <person name="Dubcovsky J."/>
            <person name="McGuire P.E."/>
            <person name="Lux T."/>
            <person name="Spannagl M."/>
            <person name="Mayer K.F.X."/>
            <person name="Baldrich P."/>
            <person name="Meyers B.C."/>
            <person name="Huo N."/>
            <person name="Gu Y.Q."/>
            <person name="Zhou H."/>
            <person name="Devos K.M."/>
            <person name="Bennetzen J.L."/>
            <person name="Unver T."/>
            <person name="Budak H."/>
            <person name="Gulick P.J."/>
            <person name="Galiba G."/>
            <person name="Kalapos B."/>
            <person name="Nelson D.R."/>
            <person name="Li P."/>
            <person name="You F.M."/>
            <person name="Luo M.C."/>
            <person name="Dvorak J."/>
        </authorList>
    </citation>
    <scope>NUCLEOTIDE SEQUENCE [LARGE SCALE GENOMIC DNA]</scope>
    <source>
        <strain evidence="3">cv. AL8/78</strain>
    </source>
</reference>
<protein>
    <submittedName>
        <fullName evidence="3">Uncharacterized protein</fullName>
    </submittedName>
</protein>
<keyword evidence="2" id="KW-0732">Signal</keyword>
<dbReference type="Proteomes" id="UP000015105">
    <property type="component" value="Chromosome 6D"/>
</dbReference>
<reference evidence="3" key="4">
    <citation type="submission" date="2019-03" db="UniProtKB">
        <authorList>
            <consortium name="EnsemblPlants"/>
        </authorList>
    </citation>
    <scope>IDENTIFICATION</scope>
</reference>
<reference evidence="4" key="2">
    <citation type="journal article" date="2017" name="Nat. Plants">
        <title>The Aegilops tauschii genome reveals multiple impacts of transposons.</title>
        <authorList>
            <person name="Zhao G."/>
            <person name="Zou C."/>
            <person name="Li K."/>
            <person name="Wang K."/>
            <person name="Li T."/>
            <person name="Gao L."/>
            <person name="Zhang X."/>
            <person name="Wang H."/>
            <person name="Yang Z."/>
            <person name="Liu X."/>
            <person name="Jiang W."/>
            <person name="Mao L."/>
            <person name="Kong X."/>
            <person name="Jiao Y."/>
            <person name="Jia J."/>
        </authorList>
    </citation>
    <scope>NUCLEOTIDE SEQUENCE [LARGE SCALE GENOMIC DNA]</scope>
    <source>
        <strain evidence="4">cv. AL8/78</strain>
    </source>
</reference>
<dbReference type="EnsemblPlants" id="AET6Gv20933700.1">
    <property type="protein sequence ID" value="AET6Gv20933700.1"/>
    <property type="gene ID" value="AET6Gv20933700"/>
</dbReference>
<feature type="signal peptide" evidence="2">
    <location>
        <begin position="1"/>
        <end position="28"/>
    </location>
</feature>
<evidence type="ECO:0000313" key="3">
    <source>
        <dbReference type="EnsemblPlants" id="AET6Gv20933700.1"/>
    </source>
</evidence>
<reference evidence="4" key="1">
    <citation type="journal article" date="2014" name="Science">
        <title>Ancient hybridizations among the ancestral genomes of bread wheat.</title>
        <authorList>
            <consortium name="International Wheat Genome Sequencing Consortium,"/>
            <person name="Marcussen T."/>
            <person name="Sandve S.R."/>
            <person name="Heier L."/>
            <person name="Spannagl M."/>
            <person name="Pfeifer M."/>
            <person name="Jakobsen K.S."/>
            <person name="Wulff B.B."/>
            <person name="Steuernagel B."/>
            <person name="Mayer K.F."/>
            <person name="Olsen O.A."/>
        </authorList>
    </citation>
    <scope>NUCLEOTIDE SEQUENCE [LARGE SCALE GENOMIC DNA]</scope>
    <source>
        <strain evidence="4">cv. AL8/78</strain>
    </source>
</reference>
<feature type="region of interest" description="Disordered" evidence="1">
    <location>
        <begin position="39"/>
        <end position="97"/>
    </location>
</feature>
<feature type="compositionally biased region" description="Low complexity" evidence="1">
    <location>
        <begin position="46"/>
        <end position="69"/>
    </location>
</feature>
<reference evidence="3" key="3">
    <citation type="journal article" date="2017" name="Nature">
        <title>Genome sequence of the progenitor of the wheat D genome Aegilops tauschii.</title>
        <authorList>
            <person name="Luo M.C."/>
            <person name="Gu Y.Q."/>
            <person name="Puiu D."/>
            <person name="Wang H."/>
            <person name="Twardziok S.O."/>
            <person name="Deal K.R."/>
            <person name="Huo N."/>
            <person name="Zhu T."/>
            <person name="Wang L."/>
            <person name="Wang Y."/>
            <person name="McGuire P.E."/>
            <person name="Liu S."/>
            <person name="Long H."/>
            <person name="Ramasamy R.K."/>
            <person name="Rodriguez J.C."/>
            <person name="Van S.L."/>
            <person name="Yuan L."/>
            <person name="Wang Z."/>
            <person name="Xia Z."/>
            <person name="Xiao L."/>
            <person name="Anderson O.D."/>
            <person name="Ouyang S."/>
            <person name="Liang Y."/>
            <person name="Zimin A.V."/>
            <person name="Pertea G."/>
            <person name="Qi P."/>
            <person name="Bennetzen J.L."/>
            <person name="Dai X."/>
            <person name="Dawson M.W."/>
            <person name="Muller H.G."/>
            <person name="Kugler K."/>
            <person name="Rivarola-Duarte L."/>
            <person name="Spannagl M."/>
            <person name="Mayer K.F.X."/>
            <person name="Lu F.H."/>
            <person name="Bevan M.W."/>
            <person name="Leroy P."/>
            <person name="Li P."/>
            <person name="You F.M."/>
            <person name="Sun Q."/>
            <person name="Liu Z."/>
            <person name="Lyons E."/>
            <person name="Wicker T."/>
            <person name="Salzberg S.L."/>
            <person name="Devos K.M."/>
            <person name="Dvorak J."/>
        </authorList>
    </citation>
    <scope>NUCLEOTIDE SEQUENCE [LARGE SCALE GENOMIC DNA]</scope>
    <source>
        <strain evidence="3">cv. AL8/78</strain>
    </source>
</reference>
<proteinExistence type="predicted"/>
<dbReference type="AlphaFoldDB" id="A0A453Q0E5"/>
<keyword evidence="4" id="KW-1185">Reference proteome</keyword>
<evidence type="ECO:0000256" key="2">
    <source>
        <dbReference type="SAM" id="SignalP"/>
    </source>
</evidence>
<organism evidence="3 4">
    <name type="scientific">Aegilops tauschii subsp. strangulata</name>
    <name type="common">Goatgrass</name>
    <dbReference type="NCBI Taxonomy" id="200361"/>
    <lineage>
        <taxon>Eukaryota</taxon>
        <taxon>Viridiplantae</taxon>
        <taxon>Streptophyta</taxon>
        <taxon>Embryophyta</taxon>
        <taxon>Tracheophyta</taxon>
        <taxon>Spermatophyta</taxon>
        <taxon>Magnoliopsida</taxon>
        <taxon>Liliopsida</taxon>
        <taxon>Poales</taxon>
        <taxon>Poaceae</taxon>
        <taxon>BOP clade</taxon>
        <taxon>Pooideae</taxon>
        <taxon>Triticodae</taxon>
        <taxon>Triticeae</taxon>
        <taxon>Triticinae</taxon>
        <taxon>Aegilops</taxon>
    </lineage>
</organism>
<evidence type="ECO:0000313" key="4">
    <source>
        <dbReference type="Proteomes" id="UP000015105"/>
    </source>
</evidence>
<dbReference type="Gramene" id="AET6Gv20933700.1">
    <property type="protein sequence ID" value="AET6Gv20933700.1"/>
    <property type="gene ID" value="AET6Gv20933700"/>
</dbReference>
<feature type="chain" id="PRO_5019175187" evidence="2">
    <location>
        <begin position="29"/>
        <end position="97"/>
    </location>
</feature>